<dbReference type="Gene3D" id="3.90.78.10">
    <property type="entry name" value="UDP-N-acetylenolpyruvoylglucosamine reductase, C-terminal domain"/>
    <property type="match status" value="1"/>
</dbReference>
<dbReference type="GO" id="GO:0008360">
    <property type="term" value="P:regulation of cell shape"/>
    <property type="evidence" value="ECO:0007669"/>
    <property type="project" value="UniProtKB-KW"/>
</dbReference>
<evidence type="ECO:0000256" key="7">
    <source>
        <dbReference type="ARBA" id="ARBA00015188"/>
    </source>
</evidence>
<dbReference type="PROSITE" id="PS51387">
    <property type="entry name" value="FAD_PCMH"/>
    <property type="match status" value="1"/>
</dbReference>
<dbReference type="PANTHER" id="PTHR21071">
    <property type="entry name" value="UDP-N-ACETYLENOLPYRUVOYLGLUCOSAMINE REDUCTASE"/>
    <property type="match status" value="1"/>
</dbReference>
<dbReference type="GO" id="GO:0008762">
    <property type="term" value="F:UDP-N-acetylmuramate dehydrogenase activity"/>
    <property type="evidence" value="ECO:0007669"/>
    <property type="project" value="UniProtKB-UniRule"/>
</dbReference>
<evidence type="ECO:0000256" key="19">
    <source>
        <dbReference type="ARBA" id="ARBA00048914"/>
    </source>
</evidence>
<dbReference type="EC" id="1.3.1.98" evidence="6 20"/>
<dbReference type="InterPro" id="IPR036318">
    <property type="entry name" value="FAD-bd_PCMH-like_sf"/>
</dbReference>
<evidence type="ECO:0000256" key="20">
    <source>
        <dbReference type="HAMAP-Rule" id="MF_00037"/>
    </source>
</evidence>
<dbReference type="Proteomes" id="UP000315303">
    <property type="component" value="Unassembled WGS sequence"/>
</dbReference>
<evidence type="ECO:0000256" key="18">
    <source>
        <dbReference type="ARBA" id="ARBA00031026"/>
    </source>
</evidence>
<keyword evidence="11 20" id="KW-0274">FAD</keyword>
<evidence type="ECO:0000256" key="1">
    <source>
        <dbReference type="ARBA" id="ARBA00001974"/>
    </source>
</evidence>
<comment type="similarity">
    <text evidence="5 20">Belongs to the MurB family.</text>
</comment>
<dbReference type="InterPro" id="IPR016167">
    <property type="entry name" value="FAD-bd_PCMH_sub1"/>
</dbReference>
<evidence type="ECO:0000256" key="12">
    <source>
        <dbReference type="ARBA" id="ARBA00022857"/>
    </source>
</evidence>
<evidence type="ECO:0000256" key="4">
    <source>
        <dbReference type="ARBA" id="ARBA00004752"/>
    </source>
</evidence>
<keyword evidence="16 20" id="KW-0131">Cell cycle</keyword>
<dbReference type="SUPFAM" id="SSF56176">
    <property type="entry name" value="FAD-binding/transporter-associated domain-like"/>
    <property type="match status" value="1"/>
</dbReference>
<gene>
    <name evidence="20" type="primary">murB</name>
    <name evidence="22" type="ORF">EPA86_04965</name>
</gene>
<name>A0A502L0T4_9GAMM</name>
<keyword evidence="8 20" id="KW-0963">Cytoplasm</keyword>
<dbReference type="InterPro" id="IPR036635">
    <property type="entry name" value="MurB_C_sf"/>
</dbReference>
<reference evidence="22 23" key="1">
    <citation type="submission" date="2019-01" db="EMBL/GenBank/DDBJ databases">
        <title>Litorilituus lipolytica sp. nov., isolated from intertidal sand of the Yellow Sea in China.</title>
        <authorList>
            <person name="Liu A."/>
        </authorList>
    </citation>
    <scope>NUCLEOTIDE SEQUENCE [LARGE SCALE GENOMIC DNA]</scope>
    <source>
        <strain evidence="22 23">RZ04</strain>
    </source>
</reference>
<comment type="pathway">
    <text evidence="4 20">Cell wall biogenesis; peptidoglycan biosynthesis.</text>
</comment>
<comment type="catalytic activity">
    <reaction evidence="19 20">
        <text>UDP-N-acetyl-alpha-D-muramate + NADP(+) = UDP-N-acetyl-3-O-(1-carboxyvinyl)-alpha-D-glucosamine + NADPH + H(+)</text>
        <dbReference type="Rhea" id="RHEA:12248"/>
        <dbReference type="ChEBI" id="CHEBI:15378"/>
        <dbReference type="ChEBI" id="CHEBI:57783"/>
        <dbReference type="ChEBI" id="CHEBI:58349"/>
        <dbReference type="ChEBI" id="CHEBI:68483"/>
        <dbReference type="ChEBI" id="CHEBI:70757"/>
        <dbReference type="EC" id="1.3.1.98"/>
    </reaction>
</comment>
<keyword evidence="9 20" id="KW-0132">Cell division</keyword>
<dbReference type="Pfam" id="PF01565">
    <property type="entry name" value="FAD_binding_4"/>
    <property type="match status" value="1"/>
</dbReference>
<dbReference type="GO" id="GO:0071555">
    <property type="term" value="P:cell wall organization"/>
    <property type="evidence" value="ECO:0007669"/>
    <property type="project" value="UniProtKB-KW"/>
</dbReference>
<evidence type="ECO:0000256" key="15">
    <source>
        <dbReference type="ARBA" id="ARBA00023002"/>
    </source>
</evidence>
<dbReference type="GO" id="GO:0071949">
    <property type="term" value="F:FAD binding"/>
    <property type="evidence" value="ECO:0007669"/>
    <property type="project" value="InterPro"/>
</dbReference>
<dbReference type="SUPFAM" id="SSF56194">
    <property type="entry name" value="Uridine diphospho-N-Acetylenolpyruvylglucosamine reductase, MurB, C-terminal domain"/>
    <property type="match status" value="1"/>
</dbReference>
<dbReference type="GO" id="GO:0009252">
    <property type="term" value="P:peptidoglycan biosynthetic process"/>
    <property type="evidence" value="ECO:0007669"/>
    <property type="project" value="UniProtKB-UniRule"/>
</dbReference>
<keyword evidence="14 20" id="KW-0573">Peptidoglycan synthesis</keyword>
<comment type="caution">
    <text evidence="22">The sequence shown here is derived from an EMBL/GenBank/DDBJ whole genome shotgun (WGS) entry which is preliminary data.</text>
</comment>
<feature type="domain" description="FAD-binding PCMH-type" evidence="21">
    <location>
        <begin position="17"/>
        <end position="187"/>
    </location>
</feature>
<dbReference type="InterPro" id="IPR016169">
    <property type="entry name" value="FAD-bd_PCMH_sub2"/>
</dbReference>
<evidence type="ECO:0000256" key="14">
    <source>
        <dbReference type="ARBA" id="ARBA00022984"/>
    </source>
</evidence>
<comment type="cofactor">
    <cofactor evidence="1 20">
        <name>FAD</name>
        <dbReference type="ChEBI" id="CHEBI:57692"/>
    </cofactor>
</comment>
<dbReference type="NCBIfam" id="NF000755">
    <property type="entry name" value="PRK00046.1"/>
    <property type="match status" value="1"/>
</dbReference>
<organism evidence="22 23">
    <name type="scientific">Litorilituus lipolyticus</name>
    <dbReference type="NCBI Taxonomy" id="2491017"/>
    <lineage>
        <taxon>Bacteria</taxon>
        <taxon>Pseudomonadati</taxon>
        <taxon>Pseudomonadota</taxon>
        <taxon>Gammaproteobacteria</taxon>
        <taxon>Alteromonadales</taxon>
        <taxon>Colwelliaceae</taxon>
        <taxon>Litorilituus</taxon>
    </lineage>
</organism>
<evidence type="ECO:0000256" key="6">
    <source>
        <dbReference type="ARBA" id="ARBA00012518"/>
    </source>
</evidence>
<evidence type="ECO:0000256" key="10">
    <source>
        <dbReference type="ARBA" id="ARBA00022630"/>
    </source>
</evidence>
<evidence type="ECO:0000256" key="9">
    <source>
        <dbReference type="ARBA" id="ARBA00022618"/>
    </source>
</evidence>
<evidence type="ECO:0000256" key="3">
    <source>
        <dbReference type="ARBA" id="ARBA00004496"/>
    </source>
</evidence>
<evidence type="ECO:0000256" key="13">
    <source>
        <dbReference type="ARBA" id="ARBA00022960"/>
    </source>
</evidence>
<keyword evidence="17 20" id="KW-0961">Cell wall biogenesis/degradation</keyword>
<sequence>MNSSPQECLQTQNSFNVKAFSRKVLRPSNIEALQDIAEMAEVIEQHFYILGEGSNTLFVDEQAPLIIQPKFSGIDIIEHDSYFSVQVGASENWHNLVCLCIEQGINGLENLALIPGSVGAAPVQNIGAYGVEFADYCHEVTFFDFSNKKVTALSNHDCQFGYRDSIFKGALYNKGVITQVTLNFPKSWQGKTSYHGLNTLPATATAKTIMDAVIQLRQSKLPDPDELPNAGSFFKNPVISEDEFKRLQKDYPSIPNYPQANGEMKLAAGWLIEQSGLKGGIYKDVGIHKKQALVLVNYAQGSGKDILSLAKYIQQQVKAKFNIEIIPEVRMISVLGEQAFTAFNHFDLISELTYD</sequence>
<dbReference type="EMBL" id="SAWY01000008">
    <property type="protein sequence ID" value="TPH17336.1"/>
    <property type="molecule type" value="Genomic_DNA"/>
</dbReference>
<dbReference type="UniPathway" id="UPA00219"/>
<dbReference type="InterPro" id="IPR011601">
    <property type="entry name" value="MurB_C"/>
</dbReference>
<dbReference type="InterPro" id="IPR016166">
    <property type="entry name" value="FAD-bd_PCMH"/>
</dbReference>
<dbReference type="Gene3D" id="3.30.43.10">
    <property type="entry name" value="Uridine Diphospho-n-acetylenolpyruvylglucosamine Reductase, domain 2"/>
    <property type="match status" value="1"/>
</dbReference>
<dbReference type="Gene3D" id="3.30.465.10">
    <property type="match status" value="1"/>
</dbReference>
<dbReference type="InterPro" id="IPR006094">
    <property type="entry name" value="Oxid_FAD_bind_N"/>
</dbReference>
<evidence type="ECO:0000256" key="17">
    <source>
        <dbReference type="ARBA" id="ARBA00023316"/>
    </source>
</evidence>
<evidence type="ECO:0000256" key="8">
    <source>
        <dbReference type="ARBA" id="ARBA00022490"/>
    </source>
</evidence>
<keyword evidence="12 20" id="KW-0521">NADP</keyword>
<protein>
    <recommendedName>
        <fullName evidence="7 20">UDP-N-acetylenolpyruvoylglucosamine reductase</fullName>
        <ecNumber evidence="6 20">1.3.1.98</ecNumber>
    </recommendedName>
    <alternativeName>
        <fullName evidence="18 20">UDP-N-acetylmuramate dehydrogenase</fullName>
    </alternativeName>
</protein>
<accession>A0A502L0T4</accession>
<keyword evidence="13 20" id="KW-0133">Cell shape</keyword>
<dbReference type="AlphaFoldDB" id="A0A502L0T4"/>
<dbReference type="GO" id="GO:0005829">
    <property type="term" value="C:cytosol"/>
    <property type="evidence" value="ECO:0007669"/>
    <property type="project" value="TreeGrafter"/>
</dbReference>
<evidence type="ECO:0000313" key="22">
    <source>
        <dbReference type="EMBL" id="TPH17336.1"/>
    </source>
</evidence>
<dbReference type="GO" id="GO:0051301">
    <property type="term" value="P:cell division"/>
    <property type="evidence" value="ECO:0007669"/>
    <property type="project" value="UniProtKB-KW"/>
</dbReference>
<evidence type="ECO:0000259" key="21">
    <source>
        <dbReference type="PROSITE" id="PS51387"/>
    </source>
</evidence>
<feature type="active site" description="Proton donor" evidence="20">
    <location>
        <position position="232"/>
    </location>
</feature>
<evidence type="ECO:0000313" key="23">
    <source>
        <dbReference type="Proteomes" id="UP000315303"/>
    </source>
</evidence>
<evidence type="ECO:0000256" key="16">
    <source>
        <dbReference type="ARBA" id="ARBA00023306"/>
    </source>
</evidence>
<evidence type="ECO:0000256" key="11">
    <source>
        <dbReference type="ARBA" id="ARBA00022827"/>
    </source>
</evidence>
<dbReference type="RefSeq" id="WP_140602315.1">
    <property type="nucleotide sequence ID" value="NZ_SAWY01000008.1"/>
</dbReference>
<dbReference type="Pfam" id="PF02873">
    <property type="entry name" value="MurB_C"/>
    <property type="match status" value="1"/>
</dbReference>
<evidence type="ECO:0000256" key="5">
    <source>
        <dbReference type="ARBA" id="ARBA00010485"/>
    </source>
</evidence>
<dbReference type="PANTHER" id="PTHR21071:SF4">
    <property type="entry name" value="UDP-N-ACETYLENOLPYRUVOYLGLUCOSAMINE REDUCTASE"/>
    <property type="match status" value="1"/>
</dbReference>
<evidence type="ECO:0000256" key="2">
    <source>
        <dbReference type="ARBA" id="ARBA00003921"/>
    </source>
</evidence>
<feature type="active site" evidence="20">
    <location>
        <position position="163"/>
    </location>
</feature>
<dbReference type="InterPro" id="IPR003170">
    <property type="entry name" value="MurB"/>
</dbReference>
<dbReference type="NCBIfam" id="TIGR00179">
    <property type="entry name" value="murB"/>
    <property type="match status" value="1"/>
</dbReference>
<comment type="function">
    <text evidence="2 20">Cell wall formation.</text>
</comment>
<dbReference type="OrthoDB" id="9804753at2"/>
<keyword evidence="10 20" id="KW-0285">Flavoprotein</keyword>
<feature type="active site" evidence="20">
    <location>
        <position position="328"/>
    </location>
</feature>
<dbReference type="HAMAP" id="MF_00037">
    <property type="entry name" value="MurB"/>
    <property type="match status" value="1"/>
</dbReference>
<comment type="subcellular location">
    <subcellularLocation>
        <location evidence="3 20">Cytoplasm</location>
    </subcellularLocation>
</comment>
<keyword evidence="15 20" id="KW-0560">Oxidoreductase</keyword>
<keyword evidence="23" id="KW-1185">Reference proteome</keyword>
<proteinExistence type="inferred from homology"/>